<reference evidence="3 4" key="1">
    <citation type="submission" date="2019-10" db="EMBL/GenBank/DDBJ databases">
        <authorList>
            <person name="Palmer J.M."/>
        </authorList>
    </citation>
    <scope>NUCLEOTIDE SEQUENCE [LARGE SCALE GENOMIC DNA]</scope>
    <source>
        <strain evidence="3 4">TWF694</strain>
    </source>
</reference>
<name>A0AAV9WSA1_9PEZI</name>
<proteinExistence type="predicted"/>
<dbReference type="AlphaFoldDB" id="A0AAV9WSA1"/>
<dbReference type="SUPFAM" id="SSF53300">
    <property type="entry name" value="vWA-like"/>
    <property type="match status" value="1"/>
</dbReference>
<dbReference type="Proteomes" id="UP001365542">
    <property type="component" value="Unassembled WGS sequence"/>
</dbReference>
<comment type="caution">
    <text evidence="3">The sequence shown here is derived from an EMBL/GenBank/DDBJ whole genome shotgun (WGS) entry which is preliminary data.</text>
</comment>
<keyword evidence="1" id="KW-0732">Signal</keyword>
<dbReference type="EMBL" id="JAVHJO010000019">
    <property type="protein sequence ID" value="KAK6523090.1"/>
    <property type="molecule type" value="Genomic_DNA"/>
</dbReference>
<dbReference type="CDD" id="cd00198">
    <property type="entry name" value="vWFA"/>
    <property type="match status" value="1"/>
</dbReference>
<evidence type="ECO:0000256" key="1">
    <source>
        <dbReference type="SAM" id="SignalP"/>
    </source>
</evidence>
<feature type="domain" description="VWFA" evidence="2">
    <location>
        <begin position="52"/>
        <end position="237"/>
    </location>
</feature>
<dbReference type="InterPro" id="IPR052969">
    <property type="entry name" value="Thr-specific_kinase-like"/>
</dbReference>
<dbReference type="InterPro" id="IPR036465">
    <property type="entry name" value="vWFA_dom_sf"/>
</dbReference>
<evidence type="ECO:0000313" key="3">
    <source>
        <dbReference type="EMBL" id="KAK6523090.1"/>
    </source>
</evidence>
<feature type="signal peptide" evidence="1">
    <location>
        <begin position="1"/>
        <end position="17"/>
    </location>
</feature>
<dbReference type="Gene3D" id="3.40.50.410">
    <property type="entry name" value="von Willebrand factor, type A domain"/>
    <property type="match status" value="1"/>
</dbReference>
<dbReference type="PROSITE" id="PS50234">
    <property type="entry name" value="VWFA"/>
    <property type="match status" value="1"/>
</dbReference>
<evidence type="ECO:0000313" key="4">
    <source>
        <dbReference type="Proteomes" id="UP001365542"/>
    </source>
</evidence>
<protein>
    <recommendedName>
        <fullName evidence="2">VWFA domain-containing protein</fullName>
    </recommendedName>
</protein>
<sequence length="437" mass="45436">MRFFSALALSLIGSVVASPGASPSSVSTAVDPGVTFRVNKVVTTPSNLPDLDVVFLIDTTGSMSLTFPGVKSNLLNVISVILTSHATARMAVATFGDINDSVPFQVKQGWTNDINLLSTAVNGVSPSGGGDTPEDFISALDKLATGAVTWRPNSARVVVLISDAPSHDPSGGRTLNQAIIDLNTQRNRVIAVNAGDIDSIGQASRLTSATGGVVIGFSGDAITAAILKVPITVTSSIISCDAGLTVNFSPAVARVTVGSAAAFAESVEVASSATPGSTLRCNIRFLLDGKSGGNAFNQAIVVTVNRIGSCFRCDPSPGRNLCHPSTACAATPFGTMCLTRPGFKADGAGDGDTNLQWRLNWPVPGQEHRVAVKPGTSSNTLCNPSNTGPNVCKEVKVVDCSHSVFEDTQYGNDQKVIVEEDCMGRKMQKPTRIGVQW</sequence>
<dbReference type="Pfam" id="PF00092">
    <property type="entry name" value="VWA"/>
    <property type="match status" value="1"/>
</dbReference>
<accession>A0AAV9WSA1</accession>
<feature type="chain" id="PRO_5043362182" description="VWFA domain-containing protein" evidence="1">
    <location>
        <begin position="18"/>
        <end position="437"/>
    </location>
</feature>
<dbReference type="InterPro" id="IPR002035">
    <property type="entry name" value="VWF_A"/>
</dbReference>
<evidence type="ECO:0000259" key="2">
    <source>
        <dbReference type="PROSITE" id="PS50234"/>
    </source>
</evidence>
<dbReference type="PANTHER" id="PTHR47763">
    <property type="entry name" value="ALPHA-PROTEIN KINASE VWKA"/>
    <property type="match status" value="1"/>
</dbReference>
<organism evidence="3 4">
    <name type="scientific">Orbilia ellipsospora</name>
    <dbReference type="NCBI Taxonomy" id="2528407"/>
    <lineage>
        <taxon>Eukaryota</taxon>
        <taxon>Fungi</taxon>
        <taxon>Dikarya</taxon>
        <taxon>Ascomycota</taxon>
        <taxon>Pezizomycotina</taxon>
        <taxon>Orbiliomycetes</taxon>
        <taxon>Orbiliales</taxon>
        <taxon>Orbiliaceae</taxon>
        <taxon>Orbilia</taxon>
    </lineage>
</organism>
<dbReference type="PANTHER" id="PTHR47763:SF4">
    <property type="entry name" value="ALPHA-PROTEIN KINASE VWKA"/>
    <property type="match status" value="1"/>
</dbReference>
<gene>
    <name evidence="3" type="ORF">TWF694_005988</name>
</gene>
<keyword evidence="4" id="KW-1185">Reference proteome</keyword>
<dbReference type="SMART" id="SM00327">
    <property type="entry name" value="VWA"/>
    <property type="match status" value="1"/>
</dbReference>